<accession>A0A9N9BXT4</accession>
<proteinExistence type="predicted"/>
<dbReference type="EMBL" id="CAJVPS010003075">
    <property type="protein sequence ID" value="CAG8582036.1"/>
    <property type="molecule type" value="Genomic_DNA"/>
</dbReference>
<comment type="caution">
    <text evidence="1">The sequence shown here is derived from an EMBL/GenBank/DDBJ whole genome shotgun (WGS) entry which is preliminary data.</text>
</comment>
<organism evidence="1 2">
    <name type="scientific">Ambispora leptoticha</name>
    <dbReference type="NCBI Taxonomy" id="144679"/>
    <lineage>
        <taxon>Eukaryota</taxon>
        <taxon>Fungi</taxon>
        <taxon>Fungi incertae sedis</taxon>
        <taxon>Mucoromycota</taxon>
        <taxon>Glomeromycotina</taxon>
        <taxon>Glomeromycetes</taxon>
        <taxon>Archaeosporales</taxon>
        <taxon>Ambisporaceae</taxon>
        <taxon>Ambispora</taxon>
    </lineage>
</organism>
<gene>
    <name evidence="1" type="ORF">ALEPTO_LOCUS7308</name>
</gene>
<dbReference type="Proteomes" id="UP000789508">
    <property type="component" value="Unassembled WGS sequence"/>
</dbReference>
<evidence type="ECO:0000313" key="1">
    <source>
        <dbReference type="EMBL" id="CAG8582036.1"/>
    </source>
</evidence>
<dbReference type="AlphaFoldDB" id="A0A9N9BXT4"/>
<sequence>MTMITEAEVGGKVWQLDTTRLSSQIYPPSGEINNFPFSYDNPNFHQVLMIQTSQS</sequence>
<name>A0A9N9BXT4_9GLOM</name>
<keyword evidence="2" id="KW-1185">Reference proteome</keyword>
<reference evidence="1" key="1">
    <citation type="submission" date="2021-06" db="EMBL/GenBank/DDBJ databases">
        <authorList>
            <person name="Kallberg Y."/>
            <person name="Tangrot J."/>
            <person name="Rosling A."/>
        </authorList>
    </citation>
    <scope>NUCLEOTIDE SEQUENCE</scope>
    <source>
        <strain evidence="1">FL130A</strain>
    </source>
</reference>
<evidence type="ECO:0000313" key="2">
    <source>
        <dbReference type="Proteomes" id="UP000789508"/>
    </source>
</evidence>
<protein>
    <submittedName>
        <fullName evidence="1">14192_t:CDS:1</fullName>
    </submittedName>
</protein>